<evidence type="ECO:0000313" key="4">
    <source>
        <dbReference type="EMBL" id="SFO72279.1"/>
    </source>
</evidence>
<dbReference type="InterPro" id="IPR042070">
    <property type="entry name" value="PucR_C-HTH_sf"/>
</dbReference>
<evidence type="ECO:0000259" key="2">
    <source>
        <dbReference type="Pfam" id="PF13556"/>
    </source>
</evidence>
<name>A0A1I5JHY6_9ACTN</name>
<dbReference type="PANTHER" id="PTHR33744:SF1">
    <property type="entry name" value="DNA-BINDING TRANSCRIPTIONAL ACTIVATOR ADER"/>
    <property type="match status" value="1"/>
</dbReference>
<dbReference type="GO" id="GO:0003677">
    <property type="term" value="F:DNA binding"/>
    <property type="evidence" value="ECO:0007669"/>
    <property type="project" value="UniProtKB-KW"/>
</dbReference>
<dbReference type="Pfam" id="PF17853">
    <property type="entry name" value="GGDEF_2"/>
    <property type="match status" value="1"/>
</dbReference>
<feature type="domain" description="PucR C-terminal helix-turn-helix" evidence="2">
    <location>
        <begin position="371"/>
        <end position="424"/>
    </location>
</feature>
<gene>
    <name evidence="4" type="ORF">SAMN05660464_0759</name>
</gene>
<organism evidence="4 5">
    <name type="scientific">Geodermatophilus dictyosporus</name>
    <dbReference type="NCBI Taxonomy" id="1523247"/>
    <lineage>
        <taxon>Bacteria</taxon>
        <taxon>Bacillati</taxon>
        <taxon>Actinomycetota</taxon>
        <taxon>Actinomycetes</taxon>
        <taxon>Geodermatophilales</taxon>
        <taxon>Geodermatophilaceae</taxon>
        <taxon>Geodermatophilus</taxon>
    </lineage>
</organism>
<keyword evidence="4" id="KW-0238">DNA-binding</keyword>
<dbReference type="InterPro" id="IPR051448">
    <property type="entry name" value="CdaR-like_regulators"/>
</dbReference>
<accession>A0A1I5JHY6</accession>
<dbReference type="InterPro" id="IPR025736">
    <property type="entry name" value="PucR_C-HTH_dom"/>
</dbReference>
<dbReference type="InterPro" id="IPR041522">
    <property type="entry name" value="CdaR_GGDEF"/>
</dbReference>
<feature type="domain" description="CdaR GGDEF-like" evidence="3">
    <location>
        <begin position="214"/>
        <end position="322"/>
    </location>
</feature>
<dbReference type="Pfam" id="PF13556">
    <property type="entry name" value="HTH_30"/>
    <property type="match status" value="1"/>
</dbReference>
<dbReference type="Proteomes" id="UP000198857">
    <property type="component" value="Unassembled WGS sequence"/>
</dbReference>
<proteinExistence type="inferred from homology"/>
<dbReference type="Gene3D" id="1.10.10.2840">
    <property type="entry name" value="PucR C-terminal helix-turn-helix domain"/>
    <property type="match status" value="1"/>
</dbReference>
<dbReference type="EMBL" id="FOWQ01000001">
    <property type="protein sequence ID" value="SFO72279.1"/>
    <property type="molecule type" value="Genomic_DNA"/>
</dbReference>
<evidence type="ECO:0000256" key="1">
    <source>
        <dbReference type="ARBA" id="ARBA00006754"/>
    </source>
</evidence>
<dbReference type="STRING" id="1523247.SAMN05660464_0759"/>
<dbReference type="PANTHER" id="PTHR33744">
    <property type="entry name" value="CARBOHYDRATE DIACID REGULATOR"/>
    <property type="match status" value="1"/>
</dbReference>
<reference evidence="5" key="1">
    <citation type="submission" date="2016-10" db="EMBL/GenBank/DDBJ databases">
        <authorList>
            <person name="Varghese N."/>
            <person name="Submissions S."/>
        </authorList>
    </citation>
    <scope>NUCLEOTIDE SEQUENCE [LARGE SCALE GENOMIC DNA]</scope>
    <source>
        <strain evidence="5">DSM 44208</strain>
    </source>
</reference>
<evidence type="ECO:0000259" key="3">
    <source>
        <dbReference type="Pfam" id="PF17853"/>
    </source>
</evidence>
<protein>
    <submittedName>
        <fullName evidence="4">DNA-binding transcriptional regulator, PucR family</fullName>
    </submittedName>
</protein>
<comment type="similarity">
    <text evidence="1">Belongs to the CdaR family.</text>
</comment>
<evidence type="ECO:0000313" key="5">
    <source>
        <dbReference type="Proteomes" id="UP000198857"/>
    </source>
</evidence>
<keyword evidence="5" id="KW-1185">Reference proteome</keyword>
<sequence length="433" mass="46452">MARAPSRQHDVHQSDRLLVHTAPVADDWPEVSARVRDLFRRGAEVALDPQADWVADMQAAALAGSRMRPVAEDPVLAAATRRATLVNLLHWAAANVQRPGARVPVNTEPEVLEAARDLVRRGLDESGLDTYRTAQGVAWRRWMEICFELTGDPAELRALLDVSALSITTFIEDTVAAVSERMAAERAELTRGAHADRRAAVSLLLEGAPLGRARAEAQLGYGLSGPHTAVIVWSGSGRAAPEQLEAAAEAAVRAAGAPHRLTVVASAAALWVWLPVGTAPRTADLAAALAGAPDVRLAVGRPGRHVEGFRRSHLDAATTQRMLARLTSPQQVARYEDVQLVALLTSEPTAVDEFLADTLGGLAAADADTRDTVLTYVRELGNASRTATRLYTHRNTVLRRLARADELLPRPLAEDVLGVAAALEVLRWRGTAG</sequence>
<dbReference type="AlphaFoldDB" id="A0A1I5JHY6"/>